<dbReference type="eggNOG" id="COG1309">
    <property type="taxonomic scope" value="Bacteria"/>
</dbReference>
<dbReference type="AlphaFoldDB" id="F3ZZN2"/>
<evidence type="ECO:0000259" key="5">
    <source>
        <dbReference type="PROSITE" id="PS50977"/>
    </source>
</evidence>
<keyword evidence="3" id="KW-0804">Transcription</keyword>
<dbReference type="InterPro" id="IPR036271">
    <property type="entry name" value="Tet_transcr_reg_TetR-rel_C_sf"/>
</dbReference>
<evidence type="ECO:0000256" key="4">
    <source>
        <dbReference type="PROSITE-ProRule" id="PRU00335"/>
    </source>
</evidence>
<evidence type="ECO:0000313" key="7">
    <source>
        <dbReference type="Proteomes" id="UP000008457"/>
    </source>
</evidence>
<dbReference type="InterPro" id="IPR050624">
    <property type="entry name" value="HTH-type_Tx_Regulator"/>
</dbReference>
<reference evidence="7" key="1">
    <citation type="submission" date="2010-11" db="EMBL/GenBank/DDBJ databases">
        <title>The complete genome of Mahella australiensis DSM 15567.</title>
        <authorList>
            <consortium name="US DOE Joint Genome Institute (JGI-PGF)"/>
            <person name="Lucas S."/>
            <person name="Copeland A."/>
            <person name="Lapidus A."/>
            <person name="Bruce D."/>
            <person name="Goodwin L."/>
            <person name="Pitluck S."/>
            <person name="Kyrpides N."/>
            <person name="Mavromatis K."/>
            <person name="Pagani I."/>
            <person name="Ivanova N."/>
            <person name="Teshima H."/>
            <person name="Brettin T."/>
            <person name="Detter J.C."/>
            <person name="Han C."/>
            <person name="Tapia R."/>
            <person name="Land M."/>
            <person name="Hauser L."/>
            <person name="Markowitz V."/>
            <person name="Cheng J.-F."/>
            <person name="Hugenholtz P."/>
            <person name="Woyke T."/>
            <person name="Wu D."/>
            <person name="Spring S."/>
            <person name="Pukall R."/>
            <person name="Steenblock K."/>
            <person name="Schneider S."/>
            <person name="Klenk H.-P."/>
            <person name="Eisen J.A."/>
        </authorList>
    </citation>
    <scope>NUCLEOTIDE SEQUENCE [LARGE SCALE GENOMIC DNA]</scope>
    <source>
        <strain evidence="7">DSM 15567 / CIP 107919 / 50-1 BON</strain>
    </source>
</reference>
<dbReference type="InterPro" id="IPR041490">
    <property type="entry name" value="KstR2_TetR_C"/>
</dbReference>
<dbReference type="OrthoDB" id="9785164at2"/>
<dbReference type="SUPFAM" id="SSF48498">
    <property type="entry name" value="Tetracyclin repressor-like, C-terminal domain"/>
    <property type="match status" value="1"/>
</dbReference>
<dbReference type="PRINTS" id="PR00455">
    <property type="entry name" value="HTHTETR"/>
</dbReference>
<organism evidence="6 7">
    <name type="scientific">Mahella australiensis (strain DSM 15567 / CIP 107919 / 50-1 BON)</name>
    <dbReference type="NCBI Taxonomy" id="697281"/>
    <lineage>
        <taxon>Bacteria</taxon>
        <taxon>Bacillati</taxon>
        <taxon>Bacillota</taxon>
        <taxon>Clostridia</taxon>
        <taxon>Thermoanaerobacterales</taxon>
        <taxon>Thermoanaerobacterales Family IV. Incertae Sedis</taxon>
        <taxon>Mahella</taxon>
    </lineage>
</organism>
<protein>
    <submittedName>
        <fullName evidence="6">Regulatory protein TetR</fullName>
    </submittedName>
</protein>
<gene>
    <name evidence="6" type="ordered locus">Mahau_1677</name>
</gene>
<feature type="DNA-binding region" description="H-T-H motif" evidence="4">
    <location>
        <begin position="29"/>
        <end position="48"/>
    </location>
</feature>
<dbReference type="SUPFAM" id="SSF46689">
    <property type="entry name" value="Homeodomain-like"/>
    <property type="match status" value="1"/>
</dbReference>
<dbReference type="EMBL" id="CP002360">
    <property type="protein sequence ID" value="AEE96858.1"/>
    <property type="molecule type" value="Genomic_DNA"/>
</dbReference>
<name>F3ZZN2_MAHA5</name>
<dbReference type="PROSITE" id="PS50977">
    <property type="entry name" value="HTH_TETR_2"/>
    <property type="match status" value="1"/>
</dbReference>
<accession>F3ZZN2</accession>
<dbReference type="Gene3D" id="1.10.357.10">
    <property type="entry name" value="Tetracycline Repressor, domain 2"/>
    <property type="match status" value="1"/>
</dbReference>
<dbReference type="Gene3D" id="1.10.10.60">
    <property type="entry name" value="Homeodomain-like"/>
    <property type="match status" value="1"/>
</dbReference>
<evidence type="ECO:0000256" key="2">
    <source>
        <dbReference type="ARBA" id="ARBA00023125"/>
    </source>
</evidence>
<keyword evidence="2 4" id="KW-0238">DNA-binding</keyword>
<dbReference type="Pfam" id="PF00440">
    <property type="entry name" value="TetR_N"/>
    <property type="match status" value="1"/>
</dbReference>
<reference evidence="6 7" key="2">
    <citation type="journal article" date="2011" name="Stand. Genomic Sci.">
        <title>Complete genome sequence of Mahella australiensis type strain (50-1 BON).</title>
        <authorList>
            <person name="Sikorski J."/>
            <person name="Teshima H."/>
            <person name="Nolan M."/>
            <person name="Lucas S."/>
            <person name="Hammon N."/>
            <person name="Deshpande S."/>
            <person name="Cheng J.F."/>
            <person name="Pitluck S."/>
            <person name="Liolios K."/>
            <person name="Pagani I."/>
            <person name="Ivanova N."/>
            <person name="Huntemann M."/>
            <person name="Mavromatis K."/>
            <person name="Ovchinikova G."/>
            <person name="Pati A."/>
            <person name="Tapia R."/>
            <person name="Han C."/>
            <person name="Goodwin L."/>
            <person name="Chen A."/>
            <person name="Palaniappan K."/>
            <person name="Land M."/>
            <person name="Hauser L."/>
            <person name="Ngatchou-Djao O.D."/>
            <person name="Rohde M."/>
            <person name="Pukall R."/>
            <person name="Spring S."/>
            <person name="Abt B."/>
            <person name="Goker M."/>
            <person name="Detter J.C."/>
            <person name="Woyke T."/>
            <person name="Bristow J."/>
            <person name="Markowitz V."/>
            <person name="Hugenholtz P."/>
            <person name="Eisen J.A."/>
            <person name="Kyrpides N.C."/>
            <person name="Klenk H.P."/>
            <person name="Lapidus A."/>
        </authorList>
    </citation>
    <scope>NUCLEOTIDE SEQUENCE [LARGE SCALE GENOMIC DNA]</scope>
    <source>
        <strain evidence="7">DSM 15567 / CIP 107919 / 50-1 BON</strain>
    </source>
</reference>
<feature type="domain" description="HTH tetR-type" evidence="5">
    <location>
        <begin position="6"/>
        <end position="66"/>
    </location>
</feature>
<evidence type="ECO:0000313" key="6">
    <source>
        <dbReference type="EMBL" id="AEE96858.1"/>
    </source>
</evidence>
<dbReference type="RefSeq" id="WP_013781286.1">
    <property type="nucleotide sequence ID" value="NC_015520.1"/>
</dbReference>
<dbReference type="STRING" id="697281.Mahau_1677"/>
<dbReference type="HOGENOM" id="CLU_069356_12_2_9"/>
<sequence>MAAKEEARKEDILKASIRVFSKEGFYNARMEDIAVAAGVGKGTIYEYFPSKKVLFQEMMRYAVEMYIAEVERHITGIKNAKEVLSSFMRFNIDFMREHAEIAKVVISQPNEVNEEIMEMFMNVRHRIEEAIASVIIGGISSGCFRKIKPHIAAMAFLAMVSRVAAATLYNCEHEEYNAVEMLDIFFHGISMV</sequence>
<dbReference type="KEGG" id="mas:Mahau_1677"/>
<dbReference type="GO" id="GO:0045892">
    <property type="term" value="P:negative regulation of DNA-templated transcription"/>
    <property type="evidence" value="ECO:0007669"/>
    <property type="project" value="UniProtKB-ARBA"/>
</dbReference>
<proteinExistence type="predicted"/>
<dbReference type="PANTHER" id="PTHR43479">
    <property type="entry name" value="ACREF/ENVCD OPERON REPRESSOR-RELATED"/>
    <property type="match status" value="1"/>
</dbReference>
<dbReference type="GO" id="GO:0003677">
    <property type="term" value="F:DNA binding"/>
    <property type="evidence" value="ECO:0007669"/>
    <property type="project" value="UniProtKB-UniRule"/>
</dbReference>
<keyword evidence="7" id="KW-1185">Reference proteome</keyword>
<dbReference type="Proteomes" id="UP000008457">
    <property type="component" value="Chromosome"/>
</dbReference>
<dbReference type="InterPro" id="IPR001647">
    <property type="entry name" value="HTH_TetR"/>
</dbReference>
<evidence type="ECO:0000256" key="1">
    <source>
        <dbReference type="ARBA" id="ARBA00023015"/>
    </source>
</evidence>
<dbReference type="InterPro" id="IPR009057">
    <property type="entry name" value="Homeodomain-like_sf"/>
</dbReference>
<keyword evidence="1" id="KW-0805">Transcription regulation</keyword>
<dbReference type="Pfam" id="PF17932">
    <property type="entry name" value="TetR_C_24"/>
    <property type="match status" value="1"/>
</dbReference>
<dbReference type="PANTHER" id="PTHR43479:SF11">
    <property type="entry name" value="ACREF_ENVCD OPERON REPRESSOR-RELATED"/>
    <property type="match status" value="1"/>
</dbReference>
<evidence type="ECO:0000256" key="3">
    <source>
        <dbReference type="ARBA" id="ARBA00023163"/>
    </source>
</evidence>
<dbReference type="FunFam" id="1.10.10.60:FF:000141">
    <property type="entry name" value="TetR family transcriptional regulator"/>
    <property type="match status" value="1"/>
</dbReference>